<dbReference type="PANTHER" id="PTHR42788:SF13">
    <property type="entry name" value="ALIPHATIC SULFONATES IMPORT ATP-BINDING PROTEIN SSUB"/>
    <property type="match status" value="1"/>
</dbReference>
<dbReference type="Pfam" id="PF00005">
    <property type="entry name" value="ABC_tran"/>
    <property type="match status" value="1"/>
</dbReference>
<proteinExistence type="predicted"/>
<evidence type="ECO:0000313" key="6">
    <source>
        <dbReference type="Proteomes" id="UP001165962"/>
    </source>
</evidence>
<dbReference type="InterPro" id="IPR050166">
    <property type="entry name" value="ABC_transporter_ATP-bind"/>
</dbReference>
<dbReference type="InterPro" id="IPR027417">
    <property type="entry name" value="P-loop_NTPase"/>
</dbReference>
<dbReference type="PROSITE" id="PS50893">
    <property type="entry name" value="ABC_TRANSPORTER_2"/>
    <property type="match status" value="1"/>
</dbReference>
<keyword evidence="6" id="KW-1185">Reference proteome</keyword>
<keyword evidence="1" id="KW-0813">Transport</keyword>
<evidence type="ECO:0000256" key="3">
    <source>
        <dbReference type="ARBA" id="ARBA00022840"/>
    </source>
</evidence>
<dbReference type="InterPro" id="IPR003439">
    <property type="entry name" value="ABC_transporter-like_ATP-bd"/>
</dbReference>
<evidence type="ECO:0000313" key="5">
    <source>
        <dbReference type="EMBL" id="NHN32109.1"/>
    </source>
</evidence>
<evidence type="ECO:0000256" key="1">
    <source>
        <dbReference type="ARBA" id="ARBA00022448"/>
    </source>
</evidence>
<dbReference type="PROSITE" id="PS00211">
    <property type="entry name" value="ABC_TRANSPORTER_1"/>
    <property type="match status" value="1"/>
</dbReference>
<dbReference type="PANTHER" id="PTHR42788">
    <property type="entry name" value="TAURINE IMPORT ATP-BINDING PROTEIN-RELATED"/>
    <property type="match status" value="1"/>
</dbReference>
<dbReference type="InterPro" id="IPR017871">
    <property type="entry name" value="ABC_transporter-like_CS"/>
</dbReference>
<keyword evidence="3 5" id="KW-0067">ATP-binding</keyword>
<feature type="domain" description="ABC transporter" evidence="4">
    <location>
        <begin position="25"/>
        <end position="259"/>
    </location>
</feature>
<reference evidence="5" key="1">
    <citation type="submission" date="2020-03" db="EMBL/GenBank/DDBJ databases">
        <title>Draft sequencing of Paenibacilllus sp. S3N08.</title>
        <authorList>
            <person name="Kim D.-U."/>
        </authorList>
    </citation>
    <scope>NUCLEOTIDE SEQUENCE</scope>
    <source>
        <strain evidence="5">S3N08</strain>
    </source>
</reference>
<comment type="caution">
    <text evidence="5">The sequence shown here is derived from an EMBL/GenBank/DDBJ whole genome shotgun (WGS) entry which is preliminary data.</text>
</comment>
<keyword evidence="2" id="KW-0547">Nucleotide-binding</keyword>
<gene>
    <name evidence="5" type="ORF">G9U52_19915</name>
</gene>
<name>A0ABX0JD10_9BACL</name>
<organism evidence="5 6">
    <name type="scientific">Paenibacillus agricola</name>
    <dbReference type="NCBI Taxonomy" id="2716264"/>
    <lineage>
        <taxon>Bacteria</taxon>
        <taxon>Bacillati</taxon>
        <taxon>Bacillota</taxon>
        <taxon>Bacilli</taxon>
        <taxon>Bacillales</taxon>
        <taxon>Paenibacillaceae</taxon>
        <taxon>Paenibacillus</taxon>
    </lineage>
</organism>
<dbReference type="SUPFAM" id="SSF52540">
    <property type="entry name" value="P-loop containing nucleoside triphosphate hydrolases"/>
    <property type="match status" value="1"/>
</dbReference>
<protein>
    <submittedName>
        <fullName evidence="5">ABC transporter ATP-binding protein</fullName>
    </submittedName>
</protein>
<dbReference type="Gene3D" id="3.40.50.300">
    <property type="entry name" value="P-loop containing nucleotide triphosphate hydrolases"/>
    <property type="match status" value="1"/>
</dbReference>
<evidence type="ECO:0000256" key="2">
    <source>
        <dbReference type="ARBA" id="ARBA00022741"/>
    </source>
</evidence>
<dbReference type="CDD" id="cd03293">
    <property type="entry name" value="ABC_NrtD_SsuB_transporters"/>
    <property type="match status" value="1"/>
</dbReference>
<dbReference type="SMART" id="SM00382">
    <property type="entry name" value="AAA"/>
    <property type="match status" value="1"/>
</dbReference>
<keyword evidence="5" id="KW-0808">Transferase</keyword>
<accession>A0ABX0JD10</accession>
<evidence type="ECO:0000259" key="4">
    <source>
        <dbReference type="PROSITE" id="PS50893"/>
    </source>
</evidence>
<dbReference type="InterPro" id="IPR003593">
    <property type="entry name" value="AAA+_ATPase"/>
</dbReference>
<dbReference type="EMBL" id="JAAOIW010000007">
    <property type="protein sequence ID" value="NHN32109.1"/>
    <property type="molecule type" value="Genomic_DNA"/>
</dbReference>
<dbReference type="GO" id="GO:0016740">
    <property type="term" value="F:transferase activity"/>
    <property type="evidence" value="ECO:0007669"/>
    <property type="project" value="UniProtKB-KW"/>
</dbReference>
<sequence>MNRALADVQSLPYIPTPQASKETILEIKGLSKQFTVKGKALQIFDTLSVSIQTNSFVSIIGPSGCGKSTLLKMISGLESPTNGEIIFEGKLVSGAPKGMIYVFQQYTKSIFPWKTVIENVEFGIKNMTKMPKKERREKCGEYLKLVGLEGYDEHYPSQLSGGMQQRLAIARALICEPRVILMDEPFSAVDAMTRAKLQQLIMKIWEQIPITILFVTHDVEEAVFLSNRVLSLRKSPGGIENDLQIDLSHPRHPIETREDQKFVDYSQRLFANIFQQEADVT</sequence>
<dbReference type="GO" id="GO:0005524">
    <property type="term" value="F:ATP binding"/>
    <property type="evidence" value="ECO:0007669"/>
    <property type="project" value="UniProtKB-KW"/>
</dbReference>
<dbReference type="Proteomes" id="UP001165962">
    <property type="component" value="Unassembled WGS sequence"/>
</dbReference>